<dbReference type="SUPFAM" id="SSF55729">
    <property type="entry name" value="Acyl-CoA N-acyltransferases (Nat)"/>
    <property type="match status" value="1"/>
</dbReference>
<dbReference type="GO" id="GO:0019748">
    <property type="term" value="P:secondary metabolic process"/>
    <property type="evidence" value="ECO:0007669"/>
    <property type="project" value="TreeGrafter"/>
</dbReference>
<dbReference type="InterPro" id="IPR000182">
    <property type="entry name" value="GNAT_dom"/>
</dbReference>
<evidence type="ECO:0000313" key="6">
    <source>
        <dbReference type="EMBL" id="KAF5261202.1"/>
    </source>
</evidence>
<dbReference type="EMBL" id="JAAFOW010001321">
    <property type="protein sequence ID" value="KAF5261202.1"/>
    <property type="molecule type" value="Genomic_DNA"/>
</dbReference>
<dbReference type="Pfam" id="PF13673">
    <property type="entry name" value="Acetyltransf_10"/>
    <property type="match status" value="1"/>
</dbReference>
<evidence type="ECO:0000256" key="2">
    <source>
        <dbReference type="ARBA" id="ARBA00023239"/>
    </source>
</evidence>
<evidence type="ECO:0008006" key="8">
    <source>
        <dbReference type="Google" id="ProtNLM"/>
    </source>
</evidence>
<dbReference type="AlphaFoldDB" id="A0A8H5EIP5"/>
<dbReference type="GO" id="GO:0016747">
    <property type="term" value="F:acyltransferase activity, transferring groups other than amino-acyl groups"/>
    <property type="evidence" value="ECO:0007669"/>
    <property type="project" value="InterPro"/>
</dbReference>
<feature type="domain" description="Amidohydrolase-related" evidence="4">
    <location>
        <begin position="270"/>
        <end position="386"/>
    </location>
</feature>
<accession>A0A8H5EIP5</accession>
<dbReference type="Pfam" id="PF04909">
    <property type="entry name" value="Amidohydro_2"/>
    <property type="match status" value="1"/>
</dbReference>
<dbReference type="Proteomes" id="UP000558688">
    <property type="component" value="Unassembled WGS sequence"/>
</dbReference>
<evidence type="ECO:0000259" key="5">
    <source>
        <dbReference type="Pfam" id="PF13673"/>
    </source>
</evidence>
<evidence type="ECO:0000259" key="4">
    <source>
        <dbReference type="Pfam" id="PF04909"/>
    </source>
</evidence>
<dbReference type="PANTHER" id="PTHR21240">
    <property type="entry name" value="2-AMINO-3-CARBOXYLMUCONATE-6-SEMIALDEHYDE DECARBOXYLASE"/>
    <property type="match status" value="1"/>
</dbReference>
<keyword evidence="1 3" id="KW-0210">Decarboxylase</keyword>
<comment type="similarity">
    <text evidence="3">Belongs to the metallo-dependent hydrolases superfamily.</text>
</comment>
<dbReference type="GO" id="GO:0005829">
    <property type="term" value="C:cytosol"/>
    <property type="evidence" value="ECO:0007669"/>
    <property type="project" value="TreeGrafter"/>
</dbReference>
<dbReference type="SUPFAM" id="SSF51556">
    <property type="entry name" value="Metallo-dependent hydrolases"/>
    <property type="match status" value="1"/>
</dbReference>
<dbReference type="GO" id="GO:0016787">
    <property type="term" value="F:hydrolase activity"/>
    <property type="evidence" value="ECO:0007669"/>
    <property type="project" value="InterPro"/>
</dbReference>
<organism evidence="6 7">
    <name type="scientific">Fusarium oxysporum</name>
    <name type="common">Fusarium vascular wilt</name>
    <dbReference type="NCBI Taxonomy" id="5507"/>
    <lineage>
        <taxon>Eukaryota</taxon>
        <taxon>Fungi</taxon>
        <taxon>Dikarya</taxon>
        <taxon>Ascomycota</taxon>
        <taxon>Pezizomycotina</taxon>
        <taxon>Sordariomycetes</taxon>
        <taxon>Hypocreomycetidae</taxon>
        <taxon>Hypocreales</taxon>
        <taxon>Nectriaceae</taxon>
        <taxon>Fusarium</taxon>
        <taxon>Fusarium oxysporum species complex</taxon>
    </lineage>
</organism>
<keyword evidence="2 3" id="KW-0456">Lyase</keyword>
<dbReference type="InterPro" id="IPR016181">
    <property type="entry name" value="Acyl_CoA_acyltransferase"/>
</dbReference>
<dbReference type="Gene3D" id="3.20.20.140">
    <property type="entry name" value="Metal-dependent hydrolases"/>
    <property type="match status" value="1"/>
</dbReference>
<dbReference type="Gene3D" id="3.40.630.30">
    <property type="match status" value="1"/>
</dbReference>
<dbReference type="InterPro" id="IPR032465">
    <property type="entry name" value="ACMSD"/>
</dbReference>
<sequence length="405" mass="45928">MSESSDPAPKYRIRPGTFFDVPATTRIYAASFGNEPLIDFFFPTRRQDPLSFYTWSCWRFQRRYWTPGYSLTVVADKHDHPVGLSWWKRPTQPLTLIQKLLSPSFWIGSVVNAFIDLQEYLFPVQGLNKNNMQTFEQAFSAVEPHVLDTPQRQKAHYLSLLGVDPVLQGEGLGKMLLEDGLEKVDDEDSVAWLVSLAGLEKLYARYGFAEVTKVEVEGLHDWKGDVSKQYITTMSIKLEEHHLSRAAHSSEVATYDPIHGFPNSIINKLVDLDDERIKNMDENNVAIQVLSHTPTNFLTAETIIACNDELAAAIRANKPRFAGFAALQMSDPVATTHELERCIKLHGFVGALIDNHSSGNYYDGIEYEIFWAKAVELDVPIYIHPAWPRQKAKEALYSGGNWSPY</sequence>
<reference evidence="6" key="1">
    <citation type="submission" date="2020-02" db="EMBL/GenBank/DDBJ databases">
        <title>Identification and distribution of gene clusters putatively required for synthesis of sphingolipid metabolism inhibitors in phylogenetically diverse species of the filamentous fungus Fusarium.</title>
        <authorList>
            <person name="Kim H.-S."/>
            <person name="Busman M."/>
            <person name="Brown D.W."/>
            <person name="Divon H."/>
            <person name="Uhlig S."/>
            <person name="Proctor R.H."/>
        </authorList>
    </citation>
    <scope>NUCLEOTIDE SEQUENCE [LARGE SCALE GENOMIC DNA]</scope>
    <source>
        <strain evidence="6">NRRL 39464</strain>
    </source>
</reference>
<dbReference type="InterPro" id="IPR032466">
    <property type="entry name" value="Metal_Hydrolase"/>
</dbReference>
<proteinExistence type="inferred from homology"/>
<feature type="domain" description="N-acetyltransferase" evidence="5">
    <location>
        <begin position="155"/>
        <end position="213"/>
    </location>
</feature>
<name>A0A8H5EIP5_FUSOX</name>
<gene>
    <name evidence="6" type="ORF">FOXYS1_8127</name>
</gene>
<dbReference type="GO" id="GO:0016831">
    <property type="term" value="F:carboxy-lyase activity"/>
    <property type="evidence" value="ECO:0007669"/>
    <property type="project" value="UniProtKB-KW"/>
</dbReference>
<protein>
    <recommendedName>
        <fullName evidence="8">N-acetyltransferase domain-containing protein</fullName>
    </recommendedName>
</protein>
<dbReference type="PANTHER" id="PTHR21240:SF30">
    <property type="entry name" value="AMIDOHYDROLASE-RELATED DOMAIN-CONTAINING PROTEIN-RELATED"/>
    <property type="match status" value="1"/>
</dbReference>
<evidence type="ECO:0000256" key="1">
    <source>
        <dbReference type="ARBA" id="ARBA00022793"/>
    </source>
</evidence>
<comment type="caution">
    <text evidence="6">The sequence shown here is derived from an EMBL/GenBank/DDBJ whole genome shotgun (WGS) entry which is preliminary data.</text>
</comment>
<evidence type="ECO:0000313" key="7">
    <source>
        <dbReference type="Proteomes" id="UP000558688"/>
    </source>
</evidence>
<evidence type="ECO:0000256" key="3">
    <source>
        <dbReference type="RuleBase" id="RU366045"/>
    </source>
</evidence>
<dbReference type="InterPro" id="IPR006680">
    <property type="entry name" value="Amidohydro-rel"/>
</dbReference>